<dbReference type="SUPFAM" id="SSF47203">
    <property type="entry name" value="Acyl-CoA dehydrogenase C-terminal domain-like"/>
    <property type="match status" value="1"/>
</dbReference>
<protein>
    <recommendedName>
        <fullName evidence="9">3-methylmercaptopropionyl-CoA dehydrogenase</fullName>
        <ecNumber evidence="8">1.3.99.41</ecNumber>
    </recommendedName>
</protein>
<sequence length="580" mass="61398">MTYIAPTREQLFVLDHVVGMAELRASERFSSAEADMVEAIVDGAGRFAEGEFAPLNTVGDREGVKLFEGQVRMPAGFGEAYRAYVDNGWGSIAAPADFGGQGMPVSLATVAQECLGSANMAFALCPMLTVGAIEALTHHGSADQQAQYLPHLSSGNWTGTMNLTEPQAGSDVGALRTMATPVGDGSFKIKGTKIFITFGDHDMTENIVHLVLARTPGAPAGTKGISLFLVPKYRLDADGKPGAFNDVRPASVEHKLGIHASPTCVLSFGDDDDCIGHLIGAEGAGMRAMFTMMNNARLNVGLQGVQVAERASQQALAYARDRVQSARAGSGSHTSVAIIEHPDVRRMLLRSRALTQAIRALVYYAFGQLDRAALGDTEAARRLELLTPLAKAYGTDIGTEVASLNVQVHGGMGFIEETGAAQHYRDIRIAAIYEGTNGIQAADLVGRKLGLEGGATVARLLHDIRADAGHEVHLLRLAELVSEVVAWMHSHDSVDDRLAGSYPLLTMLSVATAGWLMARQEHVATAMLNAGEGDPTFLKNKIAAARYYCDVIVPEACGLAVAARAGAGALYALSDEELAA</sequence>
<dbReference type="Gene3D" id="1.10.540.10">
    <property type="entry name" value="Acyl-CoA dehydrogenase/oxidase, N-terminal domain"/>
    <property type="match status" value="1"/>
</dbReference>
<organism evidence="15 16">
    <name type="scientific">Sphingobium subterraneum</name>
    <dbReference type="NCBI Taxonomy" id="627688"/>
    <lineage>
        <taxon>Bacteria</taxon>
        <taxon>Pseudomonadati</taxon>
        <taxon>Pseudomonadota</taxon>
        <taxon>Alphaproteobacteria</taxon>
        <taxon>Sphingomonadales</taxon>
        <taxon>Sphingomonadaceae</taxon>
        <taxon>Sphingobium</taxon>
    </lineage>
</organism>
<dbReference type="InterPro" id="IPR006091">
    <property type="entry name" value="Acyl-CoA_Oxase/DH_mid-dom"/>
</dbReference>
<keyword evidence="5 10" id="KW-0560">Oxidoreductase</keyword>
<evidence type="ECO:0000256" key="3">
    <source>
        <dbReference type="ARBA" id="ARBA00022630"/>
    </source>
</evidence>
<dbReference type="InterPro" id="IPR009100">
    <property type="entry name" value="AcylCoA_DH/oxidase_NM_dom_sf"/>
</dbReference>
<feature type="domain" description="Acyl-CoA dehydrogenase/oxidase N-terminal" evidence="13">
    <location>
        <begin position="38"/>
        <end position="155"/>
    </location>
</feature>
<proteinExistence type="inferred from homology"/>
<evidence type="ECO:0000256" key="9">
    <source>
        <dbReference type="ARBA" id="ARBA00069043"/>
    </source>
</evidence>
<dbReference type="InterPro" id="IPR025878">
    <property type="entry name" value="Acyl-CoA_dh-like_C_dom"/>
</dbReference>
<comment type="cofactor">
    <cofactor evidence="1 10">
        <name>FAD</name>
        <dbReference type="ChEBI" id="CHEBI:57692"/>
    </cofactor>
</comment>
<feature type="domain" description="Acetyl-CoA dehydrogenase-like C-terminal" evidence="14">
    <location>
        <begin position="476"/>
        <end position="573"/>
    </location>
</feature>
<dbReference type="FunFam" id="2.40.110.10:FF:000031">
    <property type="entry name" value="Acyl-CoA dehydrogenase, putative"/>
    <property type="match status" value="1"/>
</dbReference>
<evidence type="ECO:0000256" key="7">
    <source>
        <dbReference type="ARBA" id="ARBA00058683"/>
    </source>
</evidence>
<dbReference type="InterPro" id="IPR036250">
    <property type="entry name" value="AcylCo_DH-like_C"/>
</dbReference>
<evidence type="ECO:0000256" key="2">
    <source>
        <dbReference type="ARBA" id="ARBA00009347"/>
    </source>
</evidence>
<dbReference type="SUPFAM" id="SSF56645">
    <property type="entry name" value="Acyl-CoA dehydrogenase NM domain-like"/>
    <property type="match status" value="1"/>
</dbReference>
<dbReference type="Pfam" id="PF02770">
    <property type="entry name" value="Acyl-CoA_dh_M"/>
    <property type="match status" value="1"/>
</dbReference>
<keyword evidence="3 10" id="KW-0285">Flavoprotein</keyword>
<dbReference type="InterPro" id="IPR046373">
    <property type="entry name" value="Acyl-CoA_Oxase/DH_mid-dom_sf"/>
</dbReference>
<name>A0A841IVI7_9SPHN</name>
<dbReference type="PANTHER" id="PTHR42803:SF1">
    <property type="entry name" value="BROAD-SPECIFICITY LINEAR ACYL-COA DEHYDROGENASE FADE5"/>
    <property type="match status" value="1"/>
</dbReference>
<evidence type="ECO:0000259" key="14">
    <source>
        <dbReference type="Pfam" id="PF12806"/>
    </source>
</evidence>
<evidence type="ECO:0000313" key="16">
    <source>
        <dbReference type="Proteomes" id="UP000552700"/>
    </source>
</evidence>
<evidence type="ECO:0000259" key="12">
    <source>
        <dbReference type="Pfam" id="PF02770"/>
    </source>
</evidence>
<comment type="similarity">
    <text evidence="2 10">Belongs to the acyl-CoA dehydrogenase family.</text>
</comment>
<evidence type="ECO:0000259" key="11">
    <source>
        <dbReference type="Pfam" id="PF00441"/>
    </source>
</evidence>
<dbReference type="Gene3D" id="2.40.110.10">
    <property type="entry name" value="Butyryl-CoA Dehydrogenase, subunit A, domain 2"/>
    <property type="match status" value="1"/>
</dbReference>
<keyword evidence="4 10" id="KW-0274">FAD</keyword>
<dbReference type="InterPro" id="IPR013786">
    <property type="entry name" value="AcylCoA_DH/ox_N"/>
</dbReference>
<reference evidence="15 16" key="1">
    <citation type="submission" date="2020-08" db="EMBL/GenBank/DDBJ databases">
        <title>Genomic Encyclopedia of Type Strains, Phase IV (KMG-IV): sequencing the most valuable type-strain genomes for metagenomic binning, comparative biology and taxonomic classification.</title>
        <authorList>
            <person name="Goeker M."/>
        </authorList>
    </citation>
    <scope>NUCLEOTIDE SEQUENCE [LARGE SCALE GENOMIC DNA]</scope>
    <source>
        <strain evidence="15 16">DSM 102255</strain>
    </source>
</reference>
<dbReference type="EMBL" id="JACIJP010000001">
    <property type="protein sequence ID" value="MBB6122683.1"/>
    <property type="molecule type" value="Genomic_DNA"/>
</dbReference>
<evidence type="ECO:0000313" key="15">
    <source>
        <dbReference type="EMBL" id="MBB6122683.1"/>
    </source>
</evidence>
<comment type="catalytic activity">
    <reaction evidence="6">
        <text>3-(methylsulfanyl)propanoyl-CoA + oxidized [electron-transfer flavoprotein] + H(+) = 3-(methylsulfanyl)acryloyl-CoA + reduced [electron-transfer flavoprotein]</text>
        <dbReference type="Rhea" id="RHEA:52612"/>
        <dbReference type="Rhea" id="RHEA-COMP:10685"/>
        <dbReference type="Rhea" id="RHEA-COMP:10686"/>
        <dbReference type="ChEBI" id="CHEBI:15378"/>
        <dbReference type="ChEBI" id="CHEBI:57692"/>
        <dbReference type="ChEBI" id="CHEBI:58307"/>
        <dbReference type="ChEBI" id="CHEBI:82815"/>
        <dbReference type="ChEBI" id="CHEBI:84994"/>
        <dbReference type="EC" id="1.3.99.41"/>
    </reaction>
    <physiologicalReaction direction="left-to-right" evidence="6">
        <dbReference type="Rhea" id="RHEA:52613"/>
    </physiologicalReaction>
</comment>
<dbReference type="InterPro" id="IPR009075">
    <property type="entry name" value="AcylCo_DH/oxidase_C"/>
</dbReference>
<evidence type="ECO:0000256" key="1">
    <source>
        <dbReference type="ARBA" id="ARBA00001974"/>
    </source>
</evidence>
<dbReference type="GO" id="GO:0050660">
    <property type="term" value="F:flavin adenine dinucleotide binding"/>
    <property type="evidence" value="ECO:0007669"/>
    <property type="project" value="InterPro"/>
</dbReference>
<feature type="domain" description="Acyl-CoA oxidase/dehydrogenase middle" evidence="12">
    <location>
        <begin position="161"/>
        <end position="269"/>
    </location>
</feature>
<feature type="domain" description="Acyl-CoA dehydrogenase/oxidase C-terminal" evidence="11">
    <location>
        <begin position="283"/>
        <end position="444"/>
    </location>
</feature>
<accession>A0A841IVI7</accession>
<dbReference type="GO" id="GO:0016627">
    <property type="term" value="F:oxidoreductase activity, acting on the CH-CH group of donors"/>
    <property type="evidence" value="ECO:0007669"/>
    <property type="project" value="InterPro"/>
</dbReference>
<evidence type="ECO:0000259" key="13">
    <source>
        <dbReference type="Pfam" id="PF02771"/>
    </source>
</evidence>
<dbReference type="RefSeq" id="WP_184077018.1">
    <property type="nucleotide sequence ID" value="NZ_JACIJP010000001.1"/>
</dbReference>
<dbReference type="Gene3D" id="1.20.140.10">
    <property type="entry name" value="Butyryl-CoA Dehydrogenase, subunit A, domain 3"/>
    <property type="match status" value="1"/>
</dbReference>
<dbReference type="InterPro" id="IPR037069">
    <property type="entry name" value="AcylCoA_DH/ox_N_sf"/>
</dbReference>
<dbReference type="Pfam" id="PF02771">
    <property type="entry name" value="Acyl-CoA_dh_N"/>
    <property type="match status" value="1"/>
</dbReference>
<keyword evidence="16" id="KW-1185">Reference proteome</keyword>
<evidence type="ECO:0000256" key="10">
    <source>
        <dbReference type="RuleBase" id="RU362125"/>
    </source>
</evidence>
<dbReference type="EC" id="1.3.99.41" evidence="8"/>
<dbReference type="Proteomes" id="UP000552700">
    <property type="component" value="Unassembled WGS sequence"/>
</dbReference>
<evidence type="ECO:0000256" key="8">
    <source>
        <dbReference type="ARBA" id="ARBA00066694"/>
    </source>
</evidence>
<evidence type="ECO:0000256" key="4">
    <source>
        <dbReference type="ARBA" id="ARBA00022827"/>
    </source>
</evidence>
<dbReference type="PANTHER" id="PTHR42803">
    <property type="entry name" value="ACYL-COA DEHYDROGENASE"/>
    <property type="match status" value="1"/>
</dbReference>
<comment type="function">
    <text evidence="7">Involved in the assimilation of dimethylsulphoniopropionate (DMSP), an important compound in the fixation of carbon in marine phytoplankton, by mediating the conversion of 3-(methylthio)propanoyl-CoA (MMPA-CoA) to 3-(methylthio)acryloyl-CoA (MTA-CoA).</text>
</comment>
<evidence type="ECO:0000256" key="6">
    <source>
        <dbReference type="ARBA" id="ARBA00051388"/>
    </source>
</evidence>
<dbReference type="InterPro" id="IPR052166">
    <property type="entry name" value="Diverse_Acyl-CoA_DH"/>
</dbReference>
<gene>
    <name evidence="15" type="ORF">FHS92_000390</name>
</gene>
<evidence type="ECO:0000256" key="5">
    <source>
        <dbReference type="ARBA" id="ARBA00023002"/>
    </source>
</evidence>
<dbReference type="Pfam" id="PF00441">
    <property type="entry name" value="Acyl-CoA_dh_1"/>
    <property type="match status" value="1"/>
</dbReference>
<comment type="caution">
    <text evidence="15">The sequence shown here is derived from an EMBL/GenBank/DDBJ whole genome shotgun (WGS) entry which is preliminary data.</text>
</comment>
<dbReference type="Pfam" id="PF12806">
    <property type="entry name" value="Acyl-CoA_dh_C"/>
    <property type="match status" value="1"/>
</dbReference>
<dbReference type="AlphaFoldDB" id="A0A841IVI7"/>